<evidence type="ECO:0000256" key="1">
    <source>
        <dbReference type="SAM" id="Phobius"/>
    </source>
</evidence>
<dbReference type="OrthoDB" id="1701987at2"/>
<feature type="transmembrane region" description="Helical" evidence="1">
    <location>
        <begin position="33"/>
        <end position="53"/>
    </location>
</feature>
<proteinExistence type="predicted"/>
<dbReference type="RefSeq" id="WP_074912828.1">
    <property type="nucleotide sequence ID" value="NZ_FOVK01000015.1"/>
</dbReference>
<gene>
    <name evidence="2" type="ORF">SAMN04488695_1157</name>
</gene>
<accession>A0A1I5EAQ5</accession>
<keyword evidence="1" id="KW-0812">Transmembrane</keyword>
<name>A0A1I5EAQ5_9CLOT</name>
<evidence type="ECO:0000313" key="2">
    <source>
        <dbReference type="EMBL" id="SFO08614.1"/>
    </source>
</evidence>
<protein>
    <submittedName>
        <fullName evidence="2">Uncharacterized protein</fullName>
    </submittedName>
</protein>
<dbReference type="EMBL" id="FOVK01000015">
    <property type="protein sequence ID" value="SFO08614.1"/>
    <property type="molecule type" value="Genomic_DNA"/>
</dbReference>
<sequence>MEMVLPRNYVEIEEEEMMYLDGGWSVQQVGKNLTGLAAVAGMAGVANFIRGVIKDNPGIGFWALVAKTGTSAKVAFVLLPTWAKIGTLGVGATVIFALGTWDIF</sequence>
<keyword evidence="1" id="KW-1133">Transmembrane helix</keyword>
<reference evidence="2 3" key="1">
    <citation type="submission" date="2016-10" db="EMBL/GenBank/DDBJ databases">
        <authorList>
            <person name="de Groot N.N."/>
        </authorList>
    </citation>
    <scope>NUCLEOTIDE SEQUENCE [LARGE SCALE GENOMIC DNA]</scope>
    <source>
        <strain evidence="2 3">ML2</strain>
    </source>
</reference>
<dbReference type="Proteomes" id="UP000181899">
    <property type="component" value="Unassembled WGS sequence"/>
</dbReference>
<feature type="transmembrane region" description="Helical" evidence="1">
    <location>
        <begin position="74"/>
        <end position="98"/>
    </location>
</feature>
<keyword evidence="1" id="KW-0472">Membrane</keyword>
<keyword evidence="3" id="KW-1185">Reference proteome</keyword>
<dbReference type="AlphaFoldDB" id="A0A1I5EAQ5"/>
<evidence type="ECO:0000313" key="3">
    <source>
        <dbReference type="Proteomes" id="UP000181899"/>
    </source>
</evidence>
<organism evidence="2 3">
    <name type="scientific">Proteiniclasticum ruminis</name>
    <dbReference type="NCBI Taxonomy" id="398199"/>
    <lineage>
        <taxon>Bacteria</taxon>
        <taxon>Bacillati</taxon>
        <taxon>Bacillota</taxon>
        <taxon>Clostridia</taxon>
        <taxon>Eubacteriales</taxon>
        <taxon>Clostridiaceae</taxon>
        <taxon>Proteiniclasticum</taxon>
    </lineage>
</organism>